<gene>
    <name evidence="3" type="ORF">B9Q01_09170</name>
</gene>
<dbReference type="InterPro" id="IPR005537">
    <property type="entry name" value="RAMP_III_fam"/>
</dbReference>
<dbReference type="Pfam" id="PF03787">
    <property type="entry name" value="RAMPs"/>
    <property type="match status" value="1"/>
</dbReference>
<dbReference type="AlphaFoldDB" id="A0A2R6A6M8"/>
<organism evidence="3 4">
    <name type="scientific">Candidatus Marsarchaeota G1 archaeon OSP_D</name>
    <dbReference type="NCBI Taxonomy" id="1978155"/>
    <lineage>
        <taxon>Archaea</taxon>
        <taxon>Candidatus Marsarchaeota</taxon>
        <taxon>Candidatus Marsarchaeota group 1</taxon>
    </lineage>
</organism>
<dbReference type="GO" id="GO:0051607">
    <property type="term" value="P:defense response to virus"/>
    <property type="evidence" value="ECO:0007669"/>
    <property type="project" value="UniProtKB-KW"/>
</dbReference>
<evidence type="ECO:0000256" key="1">
    <source>
        <dbReference type="ARBA" id="ARBA00023118"/>
    </source>
</evidence>
<sequence>MPDFRSIYMFEVVNLSPLVVNRGSGNYLKSADYIPASSIIGAILSTKIPANLFNKEKYKIESGLSVTDATPVDKMTNELNPPSLITLSTKYTNGLEKIVDATKPIVEYITGKKPVGYQNIRLKKGPRFWKIEDNKIERVSGPDIIQQTLLTLDDKTLTVYTKEKEGLLAHIQAIAPGCHFAFEVTGEQSVVEEFAAALKEGLYVGALRSKGYGLIKLIGWKEKSVVQREPLKLEGDSDEYYVLSVYGNLDYEYLLKIREKLKKYKEVYTSTGLQEIKRWDYNVFKKRWVVKSGSVLIYTNAEKDIYDLEHDSLINAKGGKIIVNHPVITINE</sequence>
<name>A0A2R6A6M8_9ARCH</name>
<accession>A0A2R6A6M8</accession>
<proteinExistence type="predicted"/>
<dbReference type="EMBL" id="NEXC01000105">
    <property type="protein sequence ID" value="PSN82041.1"/>
    <property type="molecule type" value="Genomic_DNA"/>
</dbReference>
<reference evidence="3 4" key="1">
    <citation type="submission" date="2017-04" db="EMBL/GenBank/DDBJ databases">
        <title>Novel microbial lineages endemic to geothermal iron-oxide mats fill important gaps in the evolutionary history of Archaea.</title>
        <authorList>
            <person name="Jay Z.J."/>
            <person name="Beam J.P."/>
            <person name="Dlakic M."/>
            <person name="Rusch D.B."/>
            <person name="Kozubal M.A."/>
            <person name="Inskeep W.P."/>
        </authorList>
    </citation>
    <scope>NUCLEOTIDE SEQUENCE [LARGE SCALE GENOMIC DNA]</scope>
    <source>
        <strain evidence="3">OSP_D</strain>
    </source>
</reference>
<comment type="caution">
    <text evidence="3">The sequence shown here is derived from an EMBL/GenBank/DDBJ whole genome shotgun (WGS) entry which is preliminary data.</text>
</comment>
<keyword evidence="1" id="KW-0051">Antiviral defense</keyword>
<dbReference type="Proteomes" id="UP000240880">
    <property type="component" value="Unassembled WGS sequence"/>
</dbReference>
<evidence type="ECO:0000313" key="3">
    <source>
        <dbReference type="EMBL" id="PSN82041.1"/>
    </source>
</evidence>
<feature type="domain" description="CRISPR type III-associated protein" evidence="2">
    <location>
        <begin position="23"/>
        <end position="216"/>
    </location>
</feature>
<evidence type="ECO:0000259" key="2">
    <source>
        <dbReference type="Pfam" id="PF03787"/>
    </source>
</evidence>
<evidence type="ECO:0000313" key="4">
    <source>
        <dbReference type="Proteomes" id="UP000240880"/>
    </source>
</evidence>
<protein>
    <recommendedName>
        <fullName evidence="2">CRISPR type III-associated protein domain-containing protein</fullName>
    </recommendedName>
</protein>